<dbReference type="PANTHER" id="PTHR43550">
    <property type="entry name" value="3-KETODIHYDROSPHINGOSINE REDUCTASE"/>
    <property type="match status" value="1"/>
</dbReference>
<proteinExistence type="predicted"/>
<dbReference type="GO" id="GO:0005789">
    <property type="term" value="C:endoplasmic reticulum membrane"/>
    <property type="evidence" value="ECO:0007669"/>
    <property type="project" value="TreeGrafter"/>
</dbReference>
<dbReference type="EMBL" id="KF184863">
    <property type="protein sequence ID" value="AGT16861.1"/>
    <property type="molecule type" value="Genomic_DNA"/>
</dbReference>
<dbReference type="InterPro" id="IPR002347">
    <property type="entry name" value="SDR_fam"/>
</dbReference>
<dbReference type="GO" id="GO:0006666">
    <property type="term" value="P:3-keto-sphinganine metabolic process"/>
    <property type="evidence" value="ECO:0007669"/>
    <property type="project" value="TreeGrafter"/>
</dbReference>
<dbReference type="AlphaFoldDB" id="A0A059Q328"/>
<sequence>MDPPSSSSLGHLEVASVRVPPVGLLAALAFLSWPRAVRIPLKGRHVFIGREARAAIQRDSGHDDVVVHAADVRDARAVVRALREAGPVNVLVYNHGMFISQELERQDMDEIKWMVDINLRGTFHLIKAVGIYGYTAYSASKFALRGLGEALQHEVVADNIHVSLIFPPDTETLGFKEEHKRRPELTNIMAGGMKADDVAKKALDGI</sequence>
<dbReference type="PANTHER" id="PTHR43550:SF3">
    <property type="entry name" value="3-KETODIHYDROSPHINGOSINE REDUCTASE"/>
    <property type="match status" value="1"/>
</dbReference>
<dbReference type="Gene3D" id="3.40.50.720">
    <property type="entry name" value="NAD(P)-binding Rossmann-like Domain"/>
    <property type="match status" value="1"/>
</dbReference>
<organism evidence="1">
    <name type="scientific">Saccharum hybrid cultivar R570</name>
    <dbReference type="NCBI Taxonomy" id="131158"/>
    <lineage>
        <taxon>Eukaryota</taxon>
        <taxon>Viridiplantae</taxon>
        <taxon>Streptophyta</taxon>
        <taxon>Embryophyta</taxon>
        <taxon>Tracheophyta</taxon>
        <taxon>Spermatophyta</taxon>
        <taxon>Magnoliopsida</taxon>
        <taxon>Liliopsida</taxon>
        <taxon>Poales</taxon>
        <taxon>Poaceae</taxon>
        <taxon>PACMAD clade</taxon>
        <taxon>Panicoideae</taxon>
        <taxon>Andropogonodae</taxon>
        <taxon>Andropogoneae</taxon>
        <taxon>Saccharinae</taxon>
        <taxon>Saccharum</taxon>
        <taxon>Saccharum officinarum species complex</taxon>
    </lineage>
</organism>
<dbReference type="SUPFAM" id="SSF51735">
    <property type="entry name" value="NAD(P)-binding Rossmann-fold domains"/>
    <property type="match status" value="1"/>
</dbReference>
<reference evidence="1" key="1">
    <citation type="submission" date="2013-05" db="EMBL/GenBank/DDBJ databases">
        <title>Building the sugarcane genome for biotechnology and identifying evolutionary trends.</title>
        <authorList>
            <person name="De Setta N."/>
            <person name="Monteiro-Vitorello C.B."/>
            <person name="Metcalfe C.J."/>
            <person name="Cruz G.M.Q."/>
            <person name="Del Bem L.E."/>
            <person name="Vicentini R."/>
            <person name="Nogueira F.T.S."/>
            <person name="Campos R.A."/>
            <person name="Nunes S.L."/>
            <person name="Turrini P.C.G."/>
            <person name="Vieira A.P."/>
            <person name="Cruz E.A.O."/>
            <person name="Correa T.C.S."/>
            <person name="Hotta C.T."/>
            <person name="de Mello-Varani A."/>
            <person name="Vautrin S."/>
            <person name="Trindade A.S."/>
            <person name="Vilela M.M."/>
            <person name="Horta C.L."/>
            <person name="Sato P.M."/>
            <person name="de Andrade R.F."/>
            <person name="Nishiyama M.Y."/>
            <person name="Cardoso-Silva C.B."/>
            <person name="Scortecci K.C."/>
            <person name="Garcia A.A.F."/>
            <person name="Carneiro M.S."/>
            <person name="Kim C."/>
            <person name="Paterson A.H."/>
            <person name="Berges H."/>
            <person name="D'Hont A."/>
            <person name="de-Souza A.P."/>
            <person name="Souza G.M."/>
            <person name="Vincentz M."/>
            <person name="Kitajima J.P."/>
            <person name="Van Sluys M.-A."/>
        </authorList>
    </citation>
    <scope>NUCLEOTIDE SEQUENCE</scope>
</reference>
<name>A0A059Q328_9POAL</name>
<evidence type="ECO:0000313" key="1">
    <source>
        <dbReference type="EMBL" id="AGT16861.1"/>
    </source>
</evidence>
<dbReference type="InterPro" id="IPR036291">
    <property type="entry name" value="NAD(P)-bd_dom_sf"/>
</dbReference>
<dbReference type="GO" id="GO:0030148">
    <property type="term" value="P:sphingolipid biosynthetic process"/>
    <property type="evidence" value="ECO:0007669"/>
    <property type="project" value="TreeGrafter"/>
</dbReference>
<accession>A0A059Q328</accession>
<protein>
    <submittedName>
        <fullName evidence="1">3-ketodihydrosphingosine reductase</fullName>
    </submittedName>
</protein>
<gene>
    <name evidence="1" type="ORF">SHCRBa_012_P16_F_10</name>
</gene>
<dbReference type="Pfam" id="PF00106">
    <property type="entry name" value="adh_short"/>
    <property type="match status" value="2"/>
</dbReference>
<dbReference type="GO" id="GO:0047560">
    <property type="term" value="F:3-dehydrosphinganine reductase activity"/>
    <property type="evidence" value="ECO:0007669"/>
    <property type="project" value="TreeGrafter"/>
</dbReference>